<dbReference type="Pfam" id="PF08808">
    <property type="entry name" value="RES"/>
    <property type="match status" value="1"/>
</dbReference>
<keyword evidence="3" id="KW-1185">Reference proteome</keyword>
<dbReference type="SMART" id="SM00953">
    <property type="entry name" value="RES"/>
    <property type="match status" value="1"/>
</dbReference>
<reference evidence="2" key="2">
    <citation type="submission" date="2020-09" db="EMBL/GenBank/DDBJ databases">
        <authorList>
            <person name="Sun Q."/>
            <person name="Zhou Y."/>
        </authorList>
    </citation>
    <scope>NUCLEOTIDE SEQUENCE</scope>
    <source>
        <strain evidence="2">CGMCC 1.15758</strain>
    </source>
</reference>
<dbReference type="RefSeq" id="WP_117002850.1">
    <property type="nucleotide sequence ID" value="NZ_BMJS01000013.1"/>
</dbReference>
<feature type="domain" description="RES" evidence="1">
    <location>
        <begin position="18"/>
        <end position="143"/>
    </location>
</feature>
<dbReference type="InterPro" id="IPR014914">
    <property type="entry name" value="RES_dom"/>
</dbReference>
<dbReference type="Proteomes" id="UP000636949">
    <property type="component" value="Unassembled WGS sequence"/>
</dbReference>
<accession>A0A8J3E918</accession>
<evidence type="ECO:0000259" key="1">
    <source>
        <dbReference type="SMART" id="SM00953"/>
    </source>
</evidence>
<evidence type="ECO:0000313" key="3">
    <source>
        <dbReference type="Proteomes" id="UP000636949"/>
    </source>
</evidence>
<reference evidence="2" key="1">
    <citation type="journal article" date="2014" name="Int. J. Syst. Evol. Microbiol.">
        <title>Complete genome sequence of Corynebacterium casei LMG S-19264T (=DSM 44701T), isolated from a smear-ripened cheese.</title>
        <authorList>
            <consortium name="US DOE Joint Genome Institute (JGI-PGF)"/>
            <person name="Walter F."/>
            <person name="Albersmeier A."/>
            <person name="Kalinowski J."/>
            <person name="Ruckert C."/>
        </authorList>
    </citation>
    <scope>NUCLEOTIDE SEQUENCE</scope>
    <source>
        <strain evidence="2">CGMCC 1.15758</strain>
    </source>
</reference>
<sequence length="156" mass="17674">MSKVFAYRLVKSKFAQDAFTGDGARIYGGRWNNKGSPCVYCAGSESLAILEIFVHLEDYAILPNYTLFQIELPKSEINYLKPELLPHSWQDQPAPPETADIGDQWLKHCESLILAVPSVIVPREYNYILNPLHKGFAKVVKKAKVLDFSFDTRLAK</sequence>
<dbReference type="OrthoDB" id="9789501at2"/>
<organism evidence="2 3">
    <name type="scientific">Cysteiniphilum litorale</name>
    <dbReference type="NCBI Taxonomy" id="2056700"/>
    <lineage>
        <taxon>Bacteria</taxon>
        <taxon>Pseudomonadati</taxon>
        <taxon>Pseudomonadota</taxon>
        <taxon>Gammaproteobacteria</taxon>
        <taxon>Thiotrichales</taxon>
        <taxon>Fastidiosibacteraceae</taxon>
        <taxon>Cysteiniphilum</taxon>
    </lineage>
</organism>
<dbReference type="EMBL" id="BMJS01000013">
    <property type="protein sequence ID" value="GGF97989.1"/>
    <property type="molecule type" value="Genomic_DNA"/>
</dbReference>
<protein>
    <recommendedName>
        <fullName evidence="1">RES domain-containing protein</fullName>
    </recommendedName>
</protein>
<name>A0A8J3E918_9GAMM</name>
<comment type="caution">
    <text evidence="2">The sequence shown here is derived from an EMBL/GenBank/DDBJ whole genome shotgun (WGS) entry which is preliminary data.</text>
</comment>
<evidence type="ECO:0000313" key="2">
    <source>
        <dbReference type="EMBL" id="GGF97989.1"/>
    </source>
</evidence>
<proteinExistence type="predicted"/>
<dbReference type="AlphaFoldDB" id="A0A8J3E918"/>
<gene>
    <name evidence="2" type="ORF">GCM10010995_14010</name>
</gene>